<dbReference type="InterPro" id="IPR027256">
    <property type="entry name" value="P-typ_ATPase_IB"/>
</dbReference>
<protein>
    <recommendedName>
        <fullName evidence="3">P-type Cu(+) transporter</fullName>
        <ecNumber evidence="3">7.2.2.8</ecNumber>
    </recommendedName>
    <alternativeName>
        <fullName evidence="17">Cu(2+)-ATPase</fullName>
    </alternativeName>
</protein>
<keyword evidence="9" id="KW-0187">Copper transport</keyword>
<keyword evidence="8 18" id="KW-0547">Nucleotide-binding</keyword>
<dbReference type="Proteomes" id="UP000000707">
    <property type="component" value="Unassembled WGS sequence"/>
</dbReference>
<dbReference type="Gene3D" id="3.40.50.1000">
    <property type="entry name" value="HAD superfamily/HAD-like"/>
    <property type="match status" value="1"/>
</dbReference>
<dbReference type="PROSITE" id="PS01047">
    <property type="entry name" value="HMA_1"/>
    <property type="match status" value="3"/>
</dbReference>
<feature type="transmembrane region" description="Helical" evidence="18">
    <location>
        <begin position="413"/>
        <end position="434"/>
    </location>
</feature>
<reference evidence="20 21" key="1">
    <citation type="journal article" date="2011" name="Proc. Natl. Acad. Sci. U.S.A.">
        <title>Comparative genomics of xylose-fermenting fungi for enhanced biofuel production.</title>
        <authorList>
            <person name="Wohlbach D.J."/>
            <person name="Kuo A."/>
            <person name="Sato T.K."/>
            <person name="Potts K.M."/>
            <person name="Salamov A.A."/>
            <person name="LaButti K.M."/>
            <person name="Sun H."/>
            <person name="Clum A."/>
            <person name="Pangilinan J.L."/>
            <person name="Lindquist E.A."/>
            <person name="Lucas S."/>
            <person name="Lapidus A."/>
            <person name="Jin M."/>
            <person name="Gunawan C."/>
            <person name="Balan V."/>
            <person name="Dale B.E."/>
            <person name="Jeffries T.W."/>
            <person name="Zinkel R."/>
            <person name="Barry K.W."/>
            <person name="Grigoriev I.V."/>
            <person name="Gasch A.P."/>
        </authorList>
    </citation>
    <scope>NUCLEOTIDE SEQUENCE [LARGE SCALE GENOMIC DNA]</scope>
    <source>
        <strain evidence="21">ATCC 10573 / BCRC 21748 / CBS 615 / JCM 9827 / NBRC 10315 / NRRL Y-1498 / VKM Y-70</strain>
    </source>
</reference>
<evidence type="ECO:0000256" key="18">
    <source>
        <dbReference type="RuleBase" id="RU362081"/>
    </source>
</evidence>
<dbReference type="OrthoDB" id="432719at2759"/>
<feature type="transmembrane region" description="Helical" evidence="18">
    <location>
        <begin position="1039"/>
        <end position="1062"/>
    </location>
</feature>
<keyword evidence="14" id="KW-0186">Copper</keyword>
<dbReference type="GO" id="GO:0030003">
    <property type="term" value="P:intracellular monoatomic cation homeostasis"/>
    <property type="evidence" value="ECO:0007669"/>
    <property type="project" value="UniProtKB-ARBA"/>
</dbReference>
<feature type="domain" description="HMA" evidence="19">
    <location>
        <begin position="169"/>
        <end position="235"/>
    </location>
</feature>
<dbReference type="SFLD" id="SFLDS00003">
    <property type="entry name" value="Haloacid_Dehalogenase"/>
    <property type="match status" value="1"/>
</dbReference>
<evidence type="ECO:0000256" key="5">
    <source>
        <dbReference type="ARBA" id="ARBA00022692"/>
    </source>
</evidence>
<feature type="transmembrane region" description="Helical" evidence="18">
    <location>
        <begin position="711"/>
        <end position="733"/>
    </location>
</feature>
<dbReference type="InterPro" id="IPR001757">
    <property type="entry name" value="P_typ_ATPase"/>
</dbReference>
<gene>
    <name evidence="20" type="ORF">CANTEDRAFT_92322</name>
</gene>
<dbReference type="GO" id="GO:0043682">
    <property type="term" value="F:P-type divalent copper transporter activity"/>
    <property type="evidence" value="ECO:0007669"/>
    <property type="project" value="TreeGrafter"/>
</dbReference>
<dbReference type="InterPro" id="IPR023214">
    <property type="entry name" value="HAD_sf"/>
</dbReference>
<dbReference type="InterPro" id="IPR059000">
    <property type="entry name" value="ATPase_P-type_domA"/>
</dbReference>
<keyword evidence="12" id="KW-1278">Translocase</keyword>
<dbReference type="InterPro" id="IPR006122">
    <property type="entry name" value="HMA_Cu_ion-bd"/>
</dbReference>
<dbReference type="HOGENOM" id="CLU_001771_0_1_1"/>
<feature type="transmembrane region" description="Helical" evidence="18">
    <location>
        <begin position="490"/>
        <end position="509"/>
    </location>
</feature>
<evidence type="ECO:0000256" key="15">
    <source>
        <dbReference type="ARBA" id="ARBA00023065"/>
    </source>
</evidence>
<dbReference type="GO" id="GO:0012505">
    <property type="term" value="C:endomembrane system"/>
    <property type="evidence" value="ECO:0007669"/>
    <property type="project" value="UniProtKB-SubCell"/>
</dbReference>
<dbReference type="SUPFAM" id="SSF55008">
    <property type="entry name" value="HMA, heavy metal-associated domain"/>
    <property type="match status" value="3"/>
</dbReference>
<dbReference type="PROSITE" id="PS00154">
    <property type="entry name" value="ATPASE_E1_E2"/>
    <property type="match status" value="1"/>
</dbReference>
<evidence type="ECO:0000256" key="3">
    <source>
        <dbReference type="ARBA" id="ARBA00012517"/>
    </source>
</evidence>
<dbReference type="SFLD" id="SFLDF00027">
    <property type="entry name" value="p-type_atpase"/>
    <property type="match status" value="1"/>
</dbReference>
<keyword evidence="15" id="KW-0406">Ion transport</keyword>
<dbReference type="SUPFAM" id="SSF81665">
    <property type="entry name" value="Calcium ATPase, transmembrane domain M"/>
    <property type="match status" value="1"/>
</dbReference>
<organism evidence="21">
    <name type="scientific">Candida tenuis (strain ATCC 10573 / BCRC 21748 / CBS 615 / JCM 9827 / NBRC 10315 / NRRL Y-1498 / VKM Y-70)</name>
    <name type="common">Yeast</name>
    <name type="synonym">Yamadazyma tenuis</name>
    <dbReference type="NCBI Taxonomy" id="590646"/>
    <lineage>
        <taxon>Eukaryota</taxon>
        <taxon>Fungi</taxon>
        <taxon>Dikarya</taxon>
        <taxon>Ascomycota</taxon>
        <taxon>Saccharomycotina</taxon>
        <taxon>Pichiomycetes</taxon>
        <taxon>Debaryomycetaceae</taxon>
        <taxon>Yamadazyma</taxon>
    </lineage>
</organism>
<evidence type="ECO:0000256" key="6">
    <source>
        <dbReference type="ARBA" id="ARBA00022723"/>
    </source>
</evidence>
<feature type="transmembrane region" description="Helical" evidence="18">
    <location>
        <begin position="455"/>
        <end position="478"/>
    </location>
</feature>
<feature type="transmembrane region" description="Helical" evidence="18">
    <location>
        <begin position="382"/>
        <end position="401"/>
    </location>
</feature>
<feature type="domain" description="HMA" evidence="19">
    <location>
        <begin position="7"/>
        <end position="73"/>
    </location>
</feature>
<keyword evidence="13 18" id="KW-1133">Transmembrane helix</keyword>
<dbReference type="eggNOG" id="KOG0207">
    <property type="taxonomic scope" value="Eukaryota"/>
</dbReference>
<evidence type="ECO:0000313" key="20">
    <source>
        <dbReference type="EMBL" id="EGV65974.1"/>
    </source>
</evidence>
<dbReference type="SUPFAM" id="SSF81653">
    <property type="entry name" value="Calcium ATPase, transduction domain A"/>
    <property type="match status" value="1"/>
</dbReference>
<keyword evidence="16 18" id="KW-0472">Membrane</keyword>
<dbReference type="GO" id="GO:0016887">
    <property type="term" value="F:ATP hydrolysis activity"/>
    <property type="evidence" value="ECO:0007669"/>
    <property type="project" value="InterPro"/>
</dbReference>
<keyword evidence="10 18" id="KW-0067">ATP-binding</keyword>
<dbReference type="Gene3D" id="2.70.150.10">
    <property type="entry name" value="Calcium-transporting ATPase, cytoplasmic transduction domain A"/>
    <property type="match status" value="1"/>
</dbReference>
<dbReference type="InterPro" id="IPR023298">
    <property type="entry name" value="ATPase_P-typ_TM_dom_sf"/>
</dbReference>
<dbReference type="GO" id="GO:0140581">
    <property type="term" value="F:P-type monovalent copper transporter activity"/>
    <property type="evidence" value="ECO:0007669"/>
    <property type="project" value="UniProtKB-EC"/>
</dbReference>
<proteinExistence type="inferred from homology"/>
<dbReference type="GO" id="GO:0016020">
    <property type="term" value="C:membrane"/>
    <property type="evidence" value="ECO:0007669"/>
    <property type="project" value="UniProtKB-SubCell"/>
</dbReference>
<evidence type="ECO:0000256" key="4">
    <source>
        <dbReference type="ARBA" id="ARBA00022448"/>
    </source>
</evidence>
<sequence>MTDESMSKLVVQISGMTCGACSASITSAVSQLDGVSEVSVSLITEEGLVKFDHNKITSKQIIDTIEDCGFDANSVSESLLGSSDLQDSLITSVSIQGMTCGACSASITTSLENINGVSEVSVNLITEDGKITHDVSVTPEMIVGAIEDCGFDASITGSEQANVSHNTLTQSTIAITGMTCGSCSASITKALELLPGVSAVTVSLLTEEAVIKYTESQISVQELLETIENCGFDARLESSKSLGIVENDEEVIALQIYGLGEGVDVHDFQYNIEALFKSFGSGIVSFQLNVDSNVYDVMNTHGNDVTESLVNPRSRDSDVVEDGDHLINELTIVYNSSIIGVRDLIEKLDTIDPNISFLILNSVDQSSNMQLKLLSKTKEISYWRSNFFWCLVVGAPVLVLSKTQNTHFWKTKVIFAGLFWTTFIQGVLASYVQFKLGITFLKKFVQFVRNRGSGATMDILVCISTMISYLFSVLSTVVCVWNGTTSKPPLVLFDTSTMIILYISIGKWLENRAKGATSTALSKLISLTPGNCVIVSDIPKYESYLQSLRQEKAGETKLEEGENFPTKTIEIDLVQKNDIAIVLPGAKVPADGEIIFGDSEIDESLLTGESLPVYKKVGDKVIGGSVNGPGLLHVQVTKIGKNSQLQKIIKLVKESQMSKAPVQRYSDYIASRFVPCILILAFLTFAFWVGFCFMKSSPLPKVFQMEENGKFFVCLKLAISVIVVACPCALGLASPTAIMVGTGLAAKNGVLIKGGDILEKASDLHIILFDKTGTLTTGQMSLSSYKILNQKISDFDWWQLIGGLESSSEHPIAKALMKISRKQLGMFAEDNFAPMLKNFESLTGLGVKGELIYNKETFNLILGNKRLLELSSIQMDEIESTNTLLYVIINNECHGYIELSDEIKPSAKSVVSYLKHKKYIVGMVTGDNYKVAEKVGKELGIIKSNIFSEVSPLHKDKIVTDLRNKFGGPSNVKISFVGDGINDAPALSQADIGIAISNGTEIAIESADMVIMNESNDILGIPIALDISQKTFRKIKMNFVWAMIYNIFMVPFAMGCFLPLGIVLPPMAAGLAMAFSSISVVLSSLMLNRWKFDFKPDYDYKVDYENFMEFDLKGFDVDDFNRFTK</sequence>
<evidence type="ECO:0000256" key="9">
    <source>
        <dbReference type="ARBA" id="ARBA00022796"/>
    </source>
</evidence>
<dbReference type="CDD" id="cd00371">
    <property type="entry name" value="HMA"/>
    <property type="match status" value="3"/>
</dbReference>
<evidence type="ECO:0000256" key="17">
    <source>
        <dbReference type="ARBA" id="ARBA00080126"/>
    </source>
</evidence>
<evidence type="ECO:0000256" key="16">
    <source>
        <dbReference type="ARBA" id="ARBA00023136"/>
    </source>
</evidence>
<evidence type="ECO:0000256" key="1">
    <source>
        <dbReference type="ARBA" id="ARBA00004127"/>
    </source>
</evidence>
<keyword evidence="6 18" id="KW-0479">Metal-binding</keyword>
<dbReference type="Gene3D" id="3.30.70.100">
    <property type="match status" value="3"/>
</dbReference>
<dbReference type="InterPro" id="IPR006121">
    <property type="entry name" value="HMA_dom"/>
</dbReference>
<evidence type="ECO:0000259" key="19">
    <source>
        <dbReference type="PROSITE" id="PS50846"/>
    </source>
</evidence>
<dbReference type="FunFam" id="3.30.70.100:FF:000001">
    <property type="entry name" value="ATPase copper transporting beta"/>
    <property type="match status" value="1"/>
</dbReference>
<dbReference type="EMBL" id="GL996512">
    <property type="protein sequence ID" value="EGV65974.1"/>
    <property type="molecule type" value="Genomic_DNA"/>
</dbReference>
<dbReference type="EC" id="7.2.2.8" evidence="3"/>
<evidence type="ECO:0000256" key="11">
    <source>
        <dbReference type="ARBA" id="ARBA00022842"/>
    </source>
</evidence>
<keyword evidence="4" id="KW-0813">Transport</keyword>
<keyword evidence="7" id="KW-0677">Repeat</keyword>
<keyword evidence="21" id="KW-1185">Reference proteome</keyword>
<dbReference type="InterPro" id="IPR023299">
    <property type="entry name" value="ATPase_P-typ_cyto_dom_N"/>
</dbReference>
<dbReference type="InterPro" id="IPR008250">
    <property type="entry name" value="ATPase_P-typ_transduc_dom_A_sf"/>
</dbReference>
<feature type="transmembrane region" description="Helical" evidence="18">
    <location>
        <begin position="1068"/>
        <end position="1087"/>
    </location>
</feature>
<dbReference type="InterPro" id="IPR036163">
    <property type="entry name" value="HMA_dom_sf"/>
</dbReference>
<name>G3AZ05_CANTC</name>
<dbReference type="Gene3D" id="3.40.1110.10">
    <property type="entry name" value="Calcium-transporting ATPase, cytoplasmic domain N"/>
    <property type="match status" value="1"/>
</dbReference>
<evidence type="ECO:0000256" key="2">
    <source>
        <dbReference type="ARBA" id="ARBA00006024"/>
    </source>
</evidence>
<dbReference type="Pfam" id="PF00702">
    <property type="entry name" value="Hydrolase"/>
    <property type="match status" value="1"/>
</dbReference>
<dbReference type="GO" id="GO:0005507">
    <property type="term" value="F:copper ion binding"/>
    <property type="evidence" value="ECO:0007669"/>
    <property type="project" value="InterPro"/>
</dbReference>
<keyword evidence="11" id="KW-0460">Magnesium</keyword>
<comment type="subcellular location">
    <subcellularLocation>
        <location evidence="1">Endomembrane system</location>
        <topology evidence="1">Multi-pass membrane protein</topology>
    </subcellularLocation>
    <subcellularLocation>
        <location evidence="18">Membrane</location>
    </subcellularLocation>
</comment>
<feature type="transmembrane region" description="Helical" evidence="18">
    <location>
        <begin position="673"/>
        <end position="691"/>
    </location>
</feature>
<evidence type="ECO:0000256" key="8">
    <source>
        <dbReference type="ARBA" id="ARBA00022741"/>
    </source>
</evidence>
<dbReference type="SFLD" id="SFLDG00002">
    <property type="entry name" value="C1.7:_P-type_atpase_like"/>
    <property type="match status" value="1"/>
</dbReference>
<evidence type="ECO:0000256" key="14">
    <source>
        <dbReference type="ARBA" id="ARBA00023008"/>
    </source>
</evidence>
<evidence type="ECO:0000256" key="7">
    <source>
        <dbReference type="ARBA" id="ARBA00022737"/>
    </source>
</evidence>
<feature type="domain" description="HMA" evidence="19">
    <location>
        <begin position="89"/>
        <end position="154"/>
    </location>
</feature>
<evidence type="ECO:0000256" key="10">
    <source>
        <dbReference type="ARBA" id="ARBA00022840"/>
    </source>
</evidence>
<dbReference type="STRING" id="590646.G3AZ05"/>
<dbReference type="InterPro" id="IPR036412">
    <property type="entry name" value="HAD-like_sf"/>
</dbReference>
<dbReference type="GO" id="GO:0055070">
    <property type="term" value="P:copper ion homeostasis"/>
    <property type="evidence" value="ECO:0007669"/>
    <property type="project" value="TreeGrafter"/>
</dbReference>
<dbReference type="GO" id="GO:0005524">
    <property type="term" value="F:ATP binding"/>
    <property type="evidence" value="ECO:0007669"/>
    <property type="project" value="UniProtKB-UniRule"/>
</dbReference>
<comment type="similarity">
    <text evidence="2 18">Belongs to the cation transport ATPase (P-type) (TC 3.A.3) family. Type IB subfamily.</text>
</comment>
<dbReference type="SUPFAM" id="SSF56784">
    <property type="entry name" value="HAD-like"/>
    <property type="match status" value="1"/>
</dbReference>
<dbReference type="PRINTS" id="PR00119">
    <property type="entry name" value="CATATPASE"/>
</dbReference>
<dbReference type="Pfam" id="PF00122">
    <property type="entry name" value="E1-E2_ATPase"/>
    <property type="match status" value="1"/>
</dbReference>
<dbReference type="NCBIfam" id="TIGR01494">
    <property type="entry name" value="ATPase_P-type"/>
    <property type="match status" value="1"/>
</dbReference>
<dbReference type="FunFam" id="2.70.150.10:FF:000002">
    <property type="entry name" value="Copper-transporting ATPase 1, putative"/>
    <property type="match status" value="1"/>
</dbReference>
<dbReference type="KEGG" id="cten:18250187"/>
<dbReference type="NCBIfam" id="TIGR01525">
    <property type="entry name" value="ATPase-IB_hvy"/>
    <property type="match status" value="1"/>
</dbReference>
<dbReference type="PROSITE" id="PS50846">
    <property type="entry name" value="HMA_2"/>
    <property type="match status" value="3"/>
</dbReference>
<dbReference type="PANTHER" id="PTHR43520:SF8">
    <property type="entry name" value="P-TYPE CU(+) TRANSPORTER"/>
    <property type="match status" value="1"/>
</dbReference>
<dbReference type="InterPro" id="IPR018303">
    <property type="entry name" value="ATPase_P-typ_P_site"/>
</dbReference>
<dbReference type="CDD" id="cd02094">
    <property type="entry name" value="P-type_ATPase_Cu-like"/>
    <property type="match status" value="1"/>
</dbReference>
<dbReference type="InterPro" id="IPR044492">
    <property type="entry name" value="P_typ_ATPase_HD_dom"/>
</dbReference>
<keyword evidence="5 18" id="KW-0812">Transmembrane</keyword>
<accession>G3AZ05</accession>
<dbReference type="AlphaFoldDB" id="G3AZ05"/>
<evidence type="ECO:0000313" key="21">
    <source>
        <dbReference type="Proteomes" id="UP000000707"/>
    </source>
</evidence>
<dbReference type="Pfam" id="PF00403">
    <property type="entry name" value="HMA"/>
    <property type="match status" value="3"/>
</dbReference>
<dbReference type="PANTHER" id="PTHR43520">
    <property type="entry name" value="ATP7, ISOFORM B"/>
    <property type="match status" value="1"/>
</dbReference>
<evidence type="ECO:0000256" key="13">
    <source>
        <dbReference type="ARBA" id="ARBA00022989"/>
    </source>
</evidence>
<evidence type="ECO:0000256" key="12">
    <source>
        <dbReference type="ARBA" id="ARBA00022967"/>
    </source>
</evidence>
<dbReference type="NCBIfam" id="TIGR00003">
    <property type="entry name" value="copper ion binding protein"/>
    <property type="match status" value="3"/>
</dbReference>
<dbReference type="GeneID" id="18250187"/>
<dbReference type="FunFam" id="3.30.70.100:FF:000043">
    <property type="entry name" value="Copper-transporting ATPase 2"/>
    <property type="match status" value="2"/>
</dbReference>
<dbReference type="InterPro" id="IPR017969">
    <property type="entry name" value="Heavy-metal-associated_CS"/>
</dbReference>